<dbReference type="OrthoDB" id="2501618at2"/>
<dbReference type="Gene3D" id="2.160.20.10">
    <property type="entry name" value="Single-stranded right-handed beta-helix, Pectin lyase-like"/>
    <property type="match status" value="1"/>
</dbReference>
<dbReference type="InterPro" id="IPR012334">
    <property type="entry name" value="Pectin_lyas_fold"/>
</dbReference>
<dbReference type="EMBL" id="NBXE01000044">
    <property type="protein sequence ID" value="RFA24575.1"/>
    <property type="molecule type" value="Genomic_DNA"/>
</dbReference>
<organism evidence="2 3">
    <name type="scientific">Subtercola boreus</name>
    <dbReference type="NCBI Taxonomy" id="120213"/>
    <lineage>
        <taxon>Bacteria</taxon>
        <taxon>Bacillati</taxon>
        <taxon>Actinomycetota</taxon>
        <taxon>Actinomycetes</taxon>
        <taxon>Micrococcales</taxon>
        <taxon>Microbacteriaceae</taxon>
        <taxon>Subtercola</taxon>
    </lineage>
</organism>
<protein>
    <submittedName>
        <fullName evidence="2">Fructotransferase</fullName>
    </submittedName>
</protein>
<dbReference type="InterPro" id="IPR011050">
    <property type="entry name" value="Pectin_lyase_fold/virulence"/>
</dbReference>
<evidence type="ECO:0000313" key="3">
    <source>
        <dbReference type="Proteomes" id="UP000257080"/>
    </source>
</evidence>
<evidence type="ECO:0000313" key="2">
    <source>
        <dbReference type="EMBL" id="RFA24575.1"/>
    </source>
</evidence>
<gene>
    <name evidence="2" type="ORF">B7R25_16550</name>
</gene>
<accession>A0A3E0W754</accession>
<dbReference type="CDD" id="cd21111">
    <property type="entry name" value="IFTase"/>
    <property type="match status" value="1"/>
</dbReference>
<sequence>MPSTIYDVTTWTISGSPGTTAYTDIGAIINNIIADVKVNQPNQASKPGAVVYIPPGDYSLKTRIVIDISYLQIKGSGHGFTSSSIRYNAGNTSSWYEIFPGGSRIRVENTDGNSEAILINRGGSPRLSSIELIDFCLDGVSFTPNQNSYRNGKIGIRSTSETDSLRIAGMGLVYLERGLVITGADALHITNNFIAECGSCVELVSSGQASMVNDNLIGAGPYGFSVFAEGHFGLIVSGNNIFPRGKSSVHLKNSTNNNISANRLHSFYSGMITMEGACYNNLISSNHFLRNRESFPPFQGVPNPQDDLFGLVQINGAGNTVVSNHFSFDVPSANIVPGGAKPTMVLVRSGDNNYVATNHTAANVPVNTVVLDGSTTNSKVLDCGSAAEFQYFTGATYGFRATP</sequence>
<dbReference type="Proteomes" id="UP000257080">
    <property type="component" value="Unassembled WGS sequence"/>
</dbReference>
<comment type="caution">
    <text evidence="2">The sequence shown here is derived from an EMBL/GenBank/DDBJ whole genome shotgun (WGS) entry which is preliminary data.</text>
</comment>
<dbReference type="Pfam" id="PF18835">
    <property type="entry name" value="Beta_helix_2"/>
    <property type="match status" value="1"/>
</dbReference>
<feature type="domain" description="Periplasmic copper-binding protein NosD beta helix" evidence="1">
    <location>
        <begin position="146"/>
        <end position="294"/>
    </location>
</feature>
<dbReference type="InterPro" id="IPR007742">
    <property type="entry name" value="NosD_dom"/>
</dbReference>
<keyword evidence="2" id="KW-0808">Transferase</keyword>
<dbReference type="RefSeq" id="WP_116420080.1">
    <property type="nucleotide sequence ID" value="NZ_NBXE01000044.1"/>
</dbReference>
<proteinExistence type="predicted"/>
<dbReference type="GO" id="GO:0016740">
    <property type="term" value="F:transferase activity"/>
    <property type="evidence" value="ECO:0007669"/>
    <property type="project" value="UniProtKB-KW"/>
</dbReference>
<evidence type="ECO:0000259" key="1">
    <source>
        <dbReference type="Pfam" id="PF05048"/>
    </source>
</evidence>
<name>A0A3E0W754_9MICO</name>
<dbReference type="SUPFAM" id="SSF51126">
    <property type="entry name" value="Pectin lyase-like"/>
    <property type="match status" value="1"/>
</dbReference>
<reference evidence="2 3" key="1">
    <citation type="submission" date="2017-04" db="EMBL/GenBank/DDBJ databases">
        <title>Comparative genome analysis of Subtercola boreus.</title>
        <authorList>
            <person name="Cho Y.-J."/>
            <person name="Cho A."/>
            <person name="Kim O.-S."/>
            <person name="Lee J.-I."/>
        </authorList>
    </citation>
    <scope>NUCLEOTIDE SEQUENCE [LARGE SCALE GENOMIC DNA]</scope>
    <source>
        <strain evidence="2 3">P28004</strain>
    </source>
</reference>
<dbReference type="InterPro" id="IPR040526">
    <property type="entry name" value="Beta_helix_2"/>
</dbReference>
<dbReference type="Pfam" id="PF05048">
    <property type="entry name" value="NosD"/>
    <property type="match status" value="1"/>
</dbReference>
<dbReference type="AlphaFoldDB" id="A0A3E0W754"/>